<evidence type="ECO:0000259" key="1">
    <source>
        <dbReference type="SMART" id="SM00903"/>
    </source>
</evidence>
<dbReference type="Proteomes" id="UP000030960">
    <property type="component" value="Unassembled WGS sequence"/>
</dbReference>
<protein>
    <submittedName>
        <fullName evidence="2">Flavin reductase domain protein, FMN-binding</fullName>
    </submittedName>
</protein>
<dbReference type="EMBL" id="JSUQ01000018">
    <property type="protein sequence ID" value="KHQ51333.1"/>
    <property type="molecule type" value="Genomic_DNA"/>
</dbReference>
<dbReference type="PANTHER" id="PTHR43812:SF2">
    <property type="entry name" value="FLAVIN REDUCTASE LIKE DOMAIN-CONTAINING PROTEIN"/>
    <property type="match status" value="1"/>
</dbReference>
<dbReference type="GO" id="GO:0010181">
    <property type="term" value="F:FMN binding"/>
    <property type="evidence" value="ECO:0007669"/>
    <property type="project" value="InterPro"/>
</dbReference>
<dbReference type="PATRIC" id="fig|1515334.3.peg.4147"/>
<dbReference type="Gene3D" id="2.30.110.10">
    <property type="entry name" value="Electron Transport, Fmn-binding Protein, Chain A"/>
    <property type="match status" value="1"/>
</dbReference>
<organism evidence="2 3">
    <name type="scientific">Mameliella alba</name>
    <dbReference type="NCBI Taxonomy" id="561184"/>
    <lineage>
        <taxon>Bacteria</taxon>
        <taxon>Pseudomonadati</taxon>
        <taxon>Pseudomonadota</taxon>
        <taxon>Alphaproteobacteria</taxon>
        <taxon>Rhodobacterales</taxon>
        <taxon>Roseobacteraceae</taxon>
        <taxon>Mameliella</taxon>
    </lineage>
</organism>
<proteinExistence type="predicted"/>
<dbReference type="InterPro" id="IPR002563">
    <property type="entry name" value="Flavin_Rdtase-like_dom"/>
</dbReference>
<evidence type="ECO:0000313" key="2">
    <source>
        <dbReference type="EMBL" id="KHQ51333.1"/>
    </source>
</evidence>
<dbReference type="AlphaFoldDB" id="A0A0B3RX77"/>
<dbReference type="InterPro" id="IPR012349">
    <property type="entry name" value="Split_barrel_FMN-bd"/>
</dbReference>
<dbReference type="STRING" id="561184.SAMN05216376_11342"/>
<gene>
    <name evidence="2" type="ORF">OA50_04114</name>
</gene>
<dbReference type="GO" id="GO:0016646">
    <property type="term" value="F:oxidoreductase activity, acting on the CH-NH group of donors, NAD or NADP as acceptor"/>
    <property type="evidence" value="ECO:0007669"/>
    <property type="project" value="UniProtKB-ARBA"/>
</dbReference>
<feature type="domain" description="Flavin reductase like" evidence="1">
    <location>
        <begin position="19"/>
        <end position="167"/>
    </location>
</feature>
<dbReference type="RefSeq" id="WP_043144824.1">
    <property type="nucleotide sequence ID" value="NZ_JSUQ01000018.1"/>
</dbReference>
<keyword evidence="3" id="KW-1185">Reference proteome</keyword>
<name>A0A0B3RX77_9RHOB</name>
<comment type="caution">
    <text evidence="2">The sequence shown here is derived from an EMBL/GenBank/DDBJ whole genome shotgun (WGS) entry which is preliminary data.</text>
</comment>
<dbReference type="SMART" id="SM00903">
    <property type="entry name" value="Flavin_Reduct"/>
    <property type="match status" value="1"/>
</dbReference>
<accession>A0A0B3RX77</accession>
<dbReference type="PANTHER" id="PTHR43812">
    <property type="entry name" value="BLR2425 PROTEIN"/>
    <property type="match status" value="1"/>
</dbReference>
<sequence length="207" mass="22341">MFHDPRHDAHGLAHGPWMALIAPRPIAWISTVSAEGVRNLAPYSAFNTVASKPPFVMFASDGPKDTLANIEASGEFCVNIPGDDLKEAMNATSGSYPPEVDEFAIAGVTPAPCTNIDAPRVAEAPISIECRLDKIVGLDTSTGVPCHNRVVFGEVVGIHIADRILRDGKVATDLLRPLARLGYRDYCTVTETFEMIRPQVDQTGTRT</sequence>
<evidence type="ECO:0000313" key="3">
    <source>
        <dbReference type="Proteomes" id="UP000030960"/>
    </source>
</evidence>
<dbReference type="Pfam" id="PF01613">
    <property type="entry name" value="Flavin_Reduct"/>
    <property type="match status" value="1"/>
</dbReference>
<reference evidence="2 3" key="1">
    <citation type="submission" date="2014-10" db="EMBL/GenBank/DDBJ databases">
        <title>Genome sequence of Ponticoccus sp. strain UMTAT08 isolated from clonal culture of toxic dinoflagellate Alexandrium tamiyavanichii.</title>
        <authorList>
            <person name="Gan H.Y."/>
            <person name="Muhd D.-D."/>
            <person name="Mohd Noor M.E."/>
            <person name="Yeong Y.S."/>
            <person name="Usup G."/>
        </authorList>
    </citation>
    <scope>NUCLEOTIDE SEQUENCE [LARGE SCALE GENOMIC DNA]</scope>
    <source>
        <strain evidence="2 3">UMTAT08</strain>
    </source>
</reference>
<dbReference type="OrthoDB" id="9783347at2"/>
<dbReference type="SUPFAM" id="SSF50475">
    <property type="entry name" value="FMN-binding split barrel"/>
    <property type="match status" value="1"/>
</dbReference>